<feature type="compositionally biased region" description="Basic and acidic residues" evidence="2">
    <location>
        <begin position="332"/>
        <end position="371"/>
    </location>
</feature>
<protein>
    <submittedName>
        <fullName evidence="3">Uncharacterized protein</fullName>
    </submittedName>
</protein>
<organism evidence="3 4">
    <name type="scientific">Mikania micrantha</name>
    <name type="common">bitter vine</name>
    <dbReference type="NCBI Taxonomy" id="192012"/>
    <lineage>
        <taxon>Eukaryota</taxon>
        <taxon>Viridiplantae</taxon>
        <taxon>Streptophyta</taxon>
        <taxon>Embryophyta</taxon>
        <taxon>Tracheophyta</taxon>
        <taxon>Spermatophyta</taxon>
        <taxon>Magnoliopsida</taxon>
        <taxon>eudicotyledons</taxon>
        <taxon>Gunneridae</taxon>
        <taxon>Pentapetalae</taxon>
        <taxon>asterids</taxon>
        <taxon>campanulids</taxon>
        <taxon>Asterales</taxon>
        <taxon>Asteraceae</taxon>
        <taxon>Asteroideae</taxon>
        <taxon>Heliantheae alliance</taxon>
        <taxon>Eupatorieae</taxon>
        <taxon>Mikania</taxon>
    </lineage>
</organism>
<sequence length="471" mass="53104">MTTTGGRHTSREEEDNITLKEKGNLKRKKLKHEDGGVKPKKKDSKRQREDNSSNTELWYPIKNPCSPTQLAKVVKTLSTKQKDLIEKLGFGKLLSFQVDGIPQKLGHFVVDKFDAVKMEISLKDRVVRINVDTINWLLGIPKTDISQINWAAYVLDIIRNCKNGWKPFSNSPFKGALTILTLLYVASFLCEDMSVDHSIPPIEFWTLDRLHERQTLEIASGGFGRGKFIRLSSVDGETSNINNEEELRKMDLVIQALAATFENIFKEKVDIEKAHDSTELGIINNSVSGVGDSRSWKKDTIDERIFDICLDVNARRQQFIDSETDEEEAPEDEVRLEDKNQGLGGKDDVLEAEPQDKISLEDKNKGSEGRDQVWENANQNLMKELKLRRDKMGLEDQNQRLQGKDQLLEKAKQNLKEELKLKPGTRHSKEVAAAHAQAAKKLGHSKQVEVAAGHAVGPGTKRLDALTDDSS</sequence>
<accession>A0A5N6PR27</accession>
<feature type="compositionally biased region" description="Basic and acidic residues" evidence="2">
    <location>
        <begin position="421"/>
        <end position="432"/>
    </location>
</feature>
<feature type="region of interest" description="Disordered" evidence="2">
    <location>
        <begin position="1"/>
        <end position="58"/>
    </location>
</feature>
<evidence type="ECO:0000313" key="4">
    <source>
        <dbReference type="Proteomes" id="UP000326396"/>
    </source>
</evidence>
<dbReference type="PANTHER" id="PTHR34835:SF34">
    <property type="entry name" value="OS08G0555500 PROTEIN"/>
    <property type="match status" value="1"/>
</dbReference>
<dbReference type="PANTHER" id="PTHR34835">
    <property type="entry name" value="OS07G0283600 PROTEIN-RELATED"/>
    <property type="match status" value="1"/>
</dbReference>
<comment type="caution">
    <text evidence="3">The sequence shown here is derived from an EMBL/GenBank/DDBJ whole genome shotgun (WGS) entry which is preliminary data.</text>
</comment>
<feature type="coiled-coil region" evidence="1">
    <location>
        <begin position="394"/>
        <end position="421"/>
    </location>
</feature>
<dbReference type="EMBL" id="SZYD01000003">
    <property type="protein sequence ID" value="KAD6796121.1"/>
    <property type="molecule type" value="Genomic_DNA"/>
</dbReference>
<dbReference type="Proteomes" id="UP000326396">
    <property type="component" value="Linkage Group LG11"/>
</dbReference>
<dbReference type="AlphaFoldDB" id="A0A5N6PR27"/>
<name>A0A5N6PR27_9ASTR</name>
<reference evidence="3 4" key="1">
    <citation type="submission" date="2019-05" db="EMBL/GenBank/DDBJ databases">
        <title>Mikania micrantha, genome provides insights into the molecular mechanism of rapid growth.</title>
        <authorList>
            <person name="Liu B."/>
        </authorList>
    </citation>
    <scope>NUCLEOTIDE SEQUENCE [LARGE SCALE GENOMIC DNA]</scope>
    <source>
        <strain evidence="3">NLD-2019</strain>
        <tissue evidence="3">Leaf</tissue>
    </source>
</reference>
<evidence type="ECO:0000256" key="1">
    <source>
        <dbReference type="SAM" id="Coils"/>
    </source>
</evidence>
<keyword evidence="1" id="KW-0175">Coiled coil</keyword>
<feature type="compositionally biased region" description="Acidic residues" evidence="2">
    <location>
        <begin position="322"/>
        <end position="331"/>
    </location>
</feature>
<dbReference type="OrthoDB" id="1305300at2759"/>
<evidence type="ECO:0000256" key="2">
    <source>
        <dbReference type="SAM" id="MobiDB-lite"/>
    </source>
</evidence>
<feature type="region of interest" description="Disordered" evidence="2">
    <location>
        <begin position="320"/>
        <end position="371"/>
    </location>
</feature>
<feature type="region of interest" description="Disordered" evidence="2">
    <location>
        <begin position="421"/>
        <end position="471"/>
    </location>
</feature>
<evidence type="ECO:0000313" key="3">
    <source>
        <dbReference type="EMBL" id="KAD6796121.1"/>
    </source>
</evidence>
<gene>
    <name evidence="3" type="ORF">E3N88_07017</name>
</gene>
<proteinExistence type="predicted"/>
<keyword evidence="4" id="KW-1185">Reference proteome</keyword>